<proteinExistence type="predicted"/>
<name>A0ABN8YT28_RANTA</name>
<evidence type="ECO:0000313" key="2">
    <source>
        <dbReference type="Proteomes" id="UP001176941"/>
    </source>
</evidence>
<gene>
    <name evidence="1" type="ORF">MRATA1EN1_LOCUS12738</name>
</gene>
<dbReference type="EMBL" id="OX459957">
    <property type="protein sequence ID" value="CAI9163776.1"/>
    <property type="molecule type" value="Genomic_DNA"/>
</dbReference>
<keyword evidence="2" id="KW-1185">Reference proteome</keyword>
<organism evidence="1 2">
    <name type="scientific">Rangifer tarandus platyrhynchus</name>
    <name type="common">Svalbard reindeer</name>
    <dbReference type="NCBI Taxonomy" id="3082113"/>
    <lineage>
        <taxon>Eukaryota</taxon>
        <taxon>Metazoa</taxon>
        <taxon>Chordata</taxon>
        <taxon>Craniata</taxon>
        <taxon>Vertebrata</taxon>
        <taxon>Euteleostomi</taxon>
        <taxon>Mammalia</taxon>
        <taxon>Eutheria</taxon>
        <taxon>Laurasiatheria</taxon>
        <taxon>Artiodactyla</taxon>
        <taxon>Ruminantia</taxon>
        <taxon>Pecora</taxon>
        <taxon>Cervidae</taxon>
        <taxon>Odocoileinae</taxon>
        <taxon>Rangifer</taxon>
    </lineage>
</organism>
<dbReference type="Proteomes" id="UP001176941">
    <property type="component" value="Chromosome 21"/>
</dbReference>
<protein>
    <submittedName>
        <fullName evidence="1">Uncharacterized protein</fullName>
    </submittedName>
</protein>
<sequence>MSDPFVTTWTVAHQSPLSMGFSRREYWNGLLFPSPGDPLHPGIKLESSALQADSDSLPLSQKESPINLPTRHISYKPDDAICGVSFFAALDLCYRAWAFSSCGAWGLLSSCGAQV</sequence>
<evidence type="ECO:0000313" key="1">
    <source>
        <dbReference type="EMBL" id="CAI9163776.1"/>
    </source>
</evidence>
<reference evidence="1" key="1">
    <citation type="submission" date="2023-04" db="EMBL/GenBank/DDBJ databases">
        <authorList>
            <consortium name="ELIXIR-Norway"/>
        </authorList>
    </citation>
    <scope>NUCLEOTIDE SEQUENCE [LARGE SCALE GENOMIC DNA]</scope>
</reference>
<accession>A0ABN8YT28</accession>